<evidence type="ECO:0000256" key="5">
    <source>
        <dbReference type="ARBA" id="ARBA00023136"/>
    </source>
</evidence>
<dbReference type="GO" id="GO:0005886">
    <property type="term" value="C:plasma membrane"/>
    <property type="evidence" value="ECO:0007669"/>
    <property type="project" value="TreeGrafter"/>
</dbReference>
<feature type="transmembrane region" description="Helical" evidence="6">
    <location>
        <begin position="38"/>
        <end position="65"/>
    </location>
</feature>
<keyword evidence="4 6" id="KW-1133">Transmembrane helix</keyword>
<dbReference type="PANTHER" id="PTHR10283">
    <property type="entry name" value="SOLUTE CARRIER FAMILY 13 MEMBER"/>
    <property type="match status" value="1"/>
</dbReference>
<reference evidence="8" key="1">
    <citation type="submission" date="2018-05" db="EMBL/GenBank/DDBJ databases">
        <authorList>
            <person name="Lanie J.A."/>
            <person name="Ng W.-L."/>
            <person name="Kazmierczak K.M."/>
            <person name="Andrzejewski T.M."/>
            <person name="Davidsen T.M."/>
            <person name="Wayne K.J."/>
            <person name="Tettelin H."/>
            <person name="Glass J.I."/>
            <person name="Rusch D."/>
            <person name="Podicherti R."/>
            <person name="Tsui H.-C.T."/>
            <person name="Winkler M.E."/>
        </authorList>
    </citation>
    <scope>NUCLEOTIDE SEQUENCE</scope>
</reference>
<proteinExistence type="predicted"/>
<keyword evidence="3 6" id="KW-0812">Transmembrane</keyword>
<feature type="transmembrane region" description="Helical" evidence="6">
    <location>
        <begin position="124"/>
        <end position="155"/>
    </location>
</feature>
<keyword evidence="5 6" id="KW-0472">Membrane</keyword>
<evidence type="ECO:0000259" key="7">
    <source>
        <dbReference type="Pfam" id="PF03600"/>
    </source>
</evidence>
<evidence type="ECO:0000256" key="2">
    <source>
        <dbReference type="ARBA" id="ARBA00022448"/>
    </source>
</evidence>
<comment type="subcellular location">
    <subcellularLocation>
        <location evidence="1">Membrane</location>
        <topology evidence="1">Multi-pass membrane protein</topology>
    </subcellularLocation>
</comment>
<feature type="domain" description="Citrate transporter-like" evidence="7">
    <location>
        <begin position="47"/>
        <end position="229"/>
    </location>
</feature>
<feature type="transmembrane region" description="Helical" evidence="6">
    <location>
        <begin position="212"/>
        <end position="232"/>
    </location>
</feature>
<feature type="non-terminal residue" evidence="8">
    <location>
        <position position="233"/>
    </location>
</feature>
<dbReference type="Pfam" id="PF03600">
    <property type="entry name" value="CitMHS"/>
    <property type="match status" value="1"/>
</dbReference>
<accession>A0A383DXQ7</accession>
<feature type="non-terminal residue" evidence="8">
    <location>
        <position position="1"/>
    </location>
</feature>
<dbReference type="PANTHER" id="PTHR10283:SF82">
    <property type="entry name" value="SOLUTE CARRIER FAMILY 13 MEMBER 2"/>
    <property type="match status" value="1"/>
</dbReference>
<feature type="transmembrane region" description="Helical" evidence="6">
    <location>
        <begin position="167"/>
        <end position="186"/>
    </location>
</feature>
<evidence type="ECO:0000256" key="1">
    <source>
        <dbReference type="ARBA" id="ARBA00004141"/>
    </source>
</evidence>
<feature type="transmembrane region" description="Helical" evidence="6">
    <location>
        <begin position="86"/>
        <end position="104"/>
    </location>
</feature>
<sequence length="233" mass="25286">VLFWIQQKRWLIIIVLGATLMYHLPYPGSISPSGYRTIILGVIVISLIITEPIPLPAVALLIAVLEVSFHIAPATEVAKTYMNDSVFFIMGSLMMAVAIVQQGLDTRLALGIIRLTGNKVQHIVLGFTCISALLSSFIGEHTVVALMLPVGLSIIKNCSHQKPIPNLTALILFSIAYGSTIGSIGTPSGGARNAIMLEYWRTMTESGITLTYLQWIIMAYPMVIIGMLGTAFL</sequence>
<feature type="transmembrane region" description="Helical" evidence="6">
    <location>
        <begin position="9"/>
        <end position="26"/>
    </location>
</feature>
<evidence type="ECO:0000256" key="3">
    <source>
        <dbReference type="ARBA" id="ARBA00022692"/>
    </source>
</evidence>
<evidence type="ECO:0000313" key="8">
    <source>
        <dbReference type="EMBL" id="SVE49322.1"/>
    </source>
</evidence>
<protein>
    <recommendedName>
        <fullName evidence="7">Citrate transporter-like domain-containing protein</fullName>
    </recommendedName>
</protein>
<dbReference type="InterPro" id="IPR004680">
    <property type="entry name" value="Cit_transptr-like_dom"/>
</dbReference>
<keyword evidence="2" id="KW-0813">Transport</keyword>
<evidence type="ECO:0000256" key="4">
    <source>
        <dbReference type="ARBA" id="ARBA00022989"/>
    </source>
</evidence>
<gene>
    <name evidence="8" type="ORF">METZ01_LOCUS502176</name>
</gene>
<dbReference type="GO" id="GO:0022857">
    <property type="term" value="F:transmembrane transporter activity"/>
    <property type="evidence" value="ECO:0007669"/>
    <property type="project" value="TreeGrafter"/>
</dbReference>
<name>A0A383DXQ7_9ZZZZ</name>
<organism evidence="8">
    <name type="scientific">marine metagenome</name>
    <dbReference type="NCBI Taxonomy" id="408172"/>
    <lineage>
        <taxon>unclassified sequences</taxon>
        <taxon>metagenomes</taxon>
        <taxon>ecological metagenomes</taxon>
    </lineage>
</organism>
<dbReference type="EMBL" id="UINC01221123">
    <property type="protein sequence ID" value="SVE49322.1"/>
    <property type="molecule type" value="Genomic_DNA"/>
</dbReference>
<dbReference type="AlphaFoldDB" id="A0A383DXQ7"/>
<evidence type="ECO:0000256" key="6">
    <source>
        <dbReference type="SAM" id="Phobius"/>
    </source>
</evidence>